<protein>
    <submittedName>
        <fullName evidence="1">Adenylate kinase family enzyme</fullName>
    </submittedName>
</protein>
<dbReference type="EMBL" id="JACHCA010000023">
    <property type="protein sequence ID" value="MBB6131364.1"/>
    <property type="molecule type" value="Genomic_DNA"/>
</dbReference>
<proteinExistence type="predicted"/>
<dbReference type="Proteomes" id="UP000548326">
    <property type="component" value="Unassembled WGS sequence"/>
</dbReference>
<dbReference type="InterPro" id="IPR052922">
    <property type="entry name" value="Cytidylate_Kinase-2"/>
</dbReference>
<dbReference type="SUPFAM" id="SSF52540">
    <property type="entry name" value="P-loop containing nucleoside triphosphate hydrolases"/>
    <property type="match status" value="1"/>
</dbReference>
<reference evidence="1 2" key="1">
    <citation type="submission" date="2020-08" db="EMBL/GenBank/DDBJ databases">
        <title>Genomic Encyclopedia of Type Strains, Phase IV (KMG-V): Genome sequencing to study the core and pangenomes of soil and plant-associated prokaryotes.</title>
        <authorList>
            <person name="Whitman W."/>
        </authorList>
    </citation>
    <scope>NUCLEOTIDE SEQUENCE [LARGE SCALE GENOMIC DNA]</scope>
    <source>
        <strain evidence="1 2">MP601</strain>
    </source>
</reference>
<dbReference type="InterPro" id="IPR027417">
    <property type="entry name" value="P-loop_NTPase"/>
</dbReference>
<keyword evidence="1" id="KW-0808">Transferase</keyword>
<gene>
    <name evidence="1" type="ORF">HDF22_005515</name>
</gene>
<dbReference type="GO" id="GO:0016301">
    <property type="term" value="F:kinase activity"/>
    <property type="evidence" value="ECO:0007669"/>
    <property type="project" value="UniProtKB-KW"/>
</dbReference>
<dbReference type="PANTHER" id="PTHR37816">
    <property type="entry name" value="YALI0E33011P"/>
    <property type="match status" value="1"/>
</dbReference>
<organism evidence="1 2">
    <name type="scientific">Mucilaginibacter lappiensis</name>
    <dbReference type="NCBI Taxonomy" id="354630"/>
    <lineage>
        <taxon>Bacteria</taxon>
        <taxon>Pseudomonadati</taxon>
        <taxon>Bacteroidota</taxon>
        <taxon>Sphingobacteriia</taxon>
        <taxon>Sphingobacteriales</taxon>
        <taxon>Sphingobacteriaceae</taxon>
        <taxon>Mucilaginibacter</taxon>
    </lineage>
</organism>
<dbReference type="RefSeq" id="WP_183589886.1">
    <property type="nucleotide sequence ID" value="NZ_JACHCA010000023.1"/>
</dbReference>
<accession>A0A841JLN0</accession>
<sequence length="177" mass="20690">MTLLNELGQRICILGPSNSGKSTLATKLGEKLNISVCHLDQLAHIPGTNWERRDEKEFAADQDVFLEKESWIIEGNYSFCMPQRFAKATSLIWVDPNFLGCCFRYISRCIKNDRNRPGRLKDATNEFSFEMFNLILFKYPKIRQKHKAILSGYTFPLLYIYSMKGLNQYYIKWGLKR</sequence>
<comment type="caution">
    <text evidence="1">The sequence shown here is derived from an EMBL/GenBank/DDBJ whole genome shotgun (WGS) entry which is preliminary data.</text>
</comment>
<keyword evidence="1" id="KW-0418">Kinase</keyword>
<dbReference type="PANTHER" id="PTHR37816:SF3">
    <property type="entry name" value="MODULATES DNA TOPOLOGY"/>
    <property type="match status" value="1"/>
</dbReference>
<evidence type="ECO:0000313" key="1">
    <source>
        <dbReference type="EMBL" id="MBB6131364.1"/>
    </source>
</evidence>
<dbReference type="AlphaFoldDB" id="A0A841JLN0"/>
<evidence type="ECO:0000313" key="2">
    <source>
        <dbReference type="Proteomes" id="UP000548326"/>
    </source>
</evidence>
<name>A0A841JLN0_9SPHI</name>
<dbReference type="Gene3D" id="3.40.50.300">
    <property type="entry name" value="P-loop containing nucleotide triphosphate hydrolases"/>
    <property type="match status" value="1"/>
</dbReference>